<dbReference type="AlphaFoldDB" id="A0AAW6BKN2"/>
<dbReference type="RefSeq" id="WP_262978715.1">
    <property type="nucleotide sequence ID" value="NZ_JAQMFO010000012.1"/>
</dbReference>
<protein>
    <submittedName>
        <fullName evidence="1">Uncharacterized protein</fullName>
    </submittedName>
</protein>
<name>A0AAW6BKN2_9GAMM</name>
<proteinExistence type="predicted"/>
<comment type="caution">
    <text evidence="1">The sequence shown here is derived from an EMBL/GenBank/DDBJ whole genome shotgun (WGS) entry which is preliminary data.</text>
</comment>
<gene>
    <name evidence="1" type="ORF">PH362_10285</name>
</gene>
<sequence length="66" mass="6494">MATGAMGMGRRVSAAALSGLAPLIAGGPMGGGRYYPALHAGRTVLYRAIPATGTARLPVGRAAAGR</sequence>
<dbReference type="Proteomes" id="UP001212996">
    <property type="component" value="Unassembled WGS sequence"/>
</dbReference>
<evidence type="ECO:0000313" key="2">
    <source>
        <dbReference type="Proteomes" id="UP001212996"/>
    </source>
</evidence>
<evidence type="ECO:0000313" key="1">
    <source>
        <dbReference type="EMBL" id="MDB6372324.1"/>
    </source>
</evidence>
<accession>A0AAW6BKN2</accession>
<organism evidence="1 2">
    <name type="scientific">Photorhabdus bodei</name>
    <dbReference type="NCBI Taxonomy" id="2029681"/>
    <lineage>
        <taxon>Bacteria</taxon>
        <taxon>Pseudomonadati</taxon>
        <taxon>Pseudomonadota</taxon>
        <taxon>Gammaproteobacteria</taxon>
        <taxon>Enterobacterales</taxon>
        <taxon>Morganellaceae</taxon>
        <taxon>Photorhabdus</taxon>
    </lineage>
</organism>
<reference evidence="1" key="1">
    <citation type="submission" date="2023-01" db="EMBL/GenBank/DDBJ databases">
        <title>Genome sequencing of Photorhabdus bodei 09-20.</title>
        <authorList>
            <person name="Kalindamar S."/>
            <person name="Kumru S."/>
        </authorList>
    </citation>
    <scope>NUCLEOTIDE SEQUENCE</scope>
    <source>
        <strain evidence="1">09-20</strain>
    </source>
</reference>
<dbReference type="EMBL" id="JAQMFO010000012">
    <property type="protein sequence ID" value="MDB6372324.1"/>
    <property type="molecule type" value="Genomic_DNA"/>
</dbReference>